<proteinExistence type="inferred from homology"/>
<reference evidence="9 10" key="1">
    <citation type="submission" date="2024-09" db="EMBL/GenBank/DDBJ databases">
        <authorList>
            <person name="Sun Q."/>
            <person name="Mori K."/>
        </authorList>
    </citation>
    <scope>NUCLEOTIDE SEQUENCE [LARGE SCALE GENOMIC DNA]</scope>
    <source>
        <strain evidence="9 10">JCM 11201</strain>
    </source>
</reference>
<keyword evidence="6 8" id="KW-1133">Transmembrane helix</keyword>
<evidence type="ECO:0000256" key="1">
    <source>
        <dbReference type="ARBA" id="ARBA00004429"/>
    </source>
</evidence>
<dbReference type="Proteomes" id="UP001589609">
    <property type="component" value="Unassembled WGS sequence"/>
</dbReference>
<keyword evidence="4" id="KW-1003">Cell membrane</keyword>
<dbReference type="PANTHER" id="PTHR37819:SF1">
    <property type="entry name" value="PROTEIN PSIE"/>
    <property type="match status" value="1"/>
</dbReference>
<sequence length="155" mass="18453">MRDTWRMTSQKAIFEFSKLPTFRTAVPSILQFILNASLIILATVLCILMAKETFHFVEFIITSETTNFHNFLEQILVFFLYFEFISMIVKYFRENYHFPMRYFLYIGITAMLRLIIVDHDNPFNTLLHAFVILILILSYYIINKTSSRKPPNKES</sequence>
<dbReference type="NCBIfam" id="NF002765">
    <property type="entry name" value="PRK02833.1-3"/>
    <property type="match status" value="1"/>
</dbReference>
<organism evidence="9 10">
    <name type="scientific">Ectobacillus funiculus</name>
    <dbReference type="NCBI Taxonomy" id="137993"/>
    <lineage>
        <taxon>Bacteria</taxon>
        <taxon>Bacillati</taxon>
        <taxon>Bacillota</taxon>
        <taxon>Bacilli</taxon>
        <taxon>Bacillales</taxon>
        <taxon>Bacillaceae</taxon>
        <taxon>Ectobacillus</taxon>
    </lineage>
</organism>
<dbReference type="PIRSF" id="PIRSF029598">
    <property type="entry name" value="PsiE"/>
    <property type="match status" value="1"/>
</dbReference>
<comment type="caution">
    <text evidence="9">The sequence shown here is derived from an EMBL/GenBank/DDBJ whole genome shotgun (WGS) entry which is preliminary data.</text>
</comment>
<feature type="transmembrane region" description="Helical" evidence="8">
    <location>
        <begin position="99"/>
        <end position="117"/>
    </location>
</feature>
<evidence type="ECO:0000256" key="7">
    <source>
        <dbReference type="ARBA" id="ARBA00023136"/>
    </source>
</evidence>
<comment type="similarity">
    <text evidence="2">Belongs to the PsiE family.</text>
</comment>
<evidence type="ECO:0000256" key="8">
    <source>
        <dbReference type="SAM" id="Phobius"/>
    </source>
</evidence>
<protein>
    <recommendedName>
        <fullName evidence="3">Protein PsiE</fullName>
    </recommendedName>
</protein>
<feature type="transmembrane region" description="Helical" evidence="8">
    <location>
        <begin position="123"/>
        <end position="142"/>
    </location>
</feature>
<keyword evidence="7 8" id="KW-0472">Membrane</keyword>
<keyword evidence="10" id="KW-1185">Reference proteome</keyword>
<evidence type="ECO:0000256" key="4">
    <source>
        <dbReference type="ARBA" id="ARBA00022475"/>
    </source>
</evidence>
<evidence type="ECO:0000256" key="2">
    <source>
        <dbReference type="ARBA" id="ARBA00005632"/>
    </source>
</evidence>
<dbReference type="PANTHER" id="PTHR37819">
    <property type="entry name" value="PROTEIN PSIE"/>
    <property type="match status" value="1"/>
</dbReference>
<name>A0ABV5WCF9_9BACI</name>
<dbReference type="InterPro" id="IPR009315">
    <property type="entry name" value="P_starv_induced_PsiE"/>
</dbReference>
<evidence type="ECO:0000256" key="5">
    <source>
        <dbReference type="ARBA" id="ARBA00022692"/>
    </source>
</evidence>
<accession>A0ABV5WCF9</accession>
<dbReference type="RefSeq" id="WP_379948392.1">
    <property type="nucleotide sequence ID" value="NZ_JBHMAF010000020.1"/>
</dbReference>
<dbReference type="InterPro" id="IPR020948">
    <property type="entry name" value="P_starv_induced_PsiE-like"/>
</dbReference>
<comment type="subcellular location">
    <subcellularLocation>
        <location evidence="1">Cell inner membrane</location>
        <topology evidence="1">Multi-pass membrane protein</topology>
    </subcellularLocation>
</comment>
<dbReference type="Pfam" id="PF06146">
    <property type="entry name" value="PsiE"/>
    <property type="match status" value="1"/>
</dbReference>
<keyword evidence="5 8" id="KW-0812">Transmembrane</keyword>
<evidence type="ECO:0000313" key="9">
    <source>
        <dbReference type="EMBL" id="MFB9758143.1"/>
    </source>
</evidence>
<feature type="transmembrane region" description="Helical" evidence="8">
    <location>
        <begin position="71"/>
        <end position="92"/>
    </location>
</feature>
<evidence type="ECO:0000256" key="6">
    <source>
        <dbReference type="ARBA" id="ARBA00022989"/>
    </source>
</evidence>
<feature type="transmembrane region" description="Helical" evidence="8">
    <location>
        <begin position="32"/>
        <end position="51"/>
    </location>
</feature>
<dbReference type="EMBL" id="JBHMAF010000020">
    <property type="protein sequence ID" value="MFB9758143.1"/>
    <property type="molecule type" value="Genomic_DNA"/>
</dbReference>
<gene>
    <name evidence="9" type="primary">psiE</name>
    <name evidence="9" type="ORF">ACFFMS_06275</name>
</gene>
<evidence type="ECO:0000313" key="10">
    <source>
        <dbReference type="Proteomes" id="UP001589609"/>
    </source>
</evidence>
<evidence type="ECO:0000256" key="3">
    <source>
        <dbReference type="ARBA" id="ARBA00021903"/>
    </source>
</evidence>